<reference evidence="1 2" key="1">
    <citation type="submission" date="2017-11" db="EMBL/GenBank/DDBJ databases">
        <title>Draft Genome Sequence of Methylobacter psychrotolerans Sph1T, an Obligate Methanotroph from Low-Temperature Environments.</title>
        <authorList>
            <person name="Oshkin I.Y."/>
            <person name="Miroshnikov K."/>
            <person name="Belova S.E."/>
            <person name="Korzhenkov A."/>
            <person name="Toshchakov S.V."/>
            <person name="Dedysh S.N."/>
        </authorList>
    </citation>
    <scope>NUCLEOTIDE SEQUENCE [LARGE SCALE GENOMIC DNA]</scope>
    <source>
        <strain evidence="1 2">Sph1</strain>
    </source>
</reference>
<evidence type="ECO:0000313" key="2">
    <source>
        <dbReference type="Proteomes" id="UP000237423"/>
    </source>
</evidence>
<gene>
    <name evidence="1" type="ORF">AADEFJLK_02436</name>
</gene>
<dbReference type="RefSeq" id="WP_103974480.1">
    <property type="nucleotide sequence ID" value="NZ_PGFZ01000005.1"/>
</dbReference>
<protein>
    <submittedName>
        <fullName evidence="1">Uncharacterized protein</fullName>
    </submittedName>
</protein>
<accession>A0A2S5CL77</accession>
<name>A0A2S5CL77_9GAMM</name>
<evidence type="ECO:0000313" key="1">
    <source>
        <dbReference type="EMBL" id="POZ51569.1"/>
    </source>
</evidence>
<organism evidence="1 2">
    <name type="scientific">Methylovulum psychrotolerans</name>
    <dbReference type="NCBI Taxonomy" id="1704499"/>
    <lineage>
        <taxon>Bacteria</taxon>
        <taxon>Pseudomonadati</taxon>
        <taxon>Pseudomonadota</taxon>
        <taxon>Gammaproteobacteria</taxon>
        <taxon>Methylococcales</taxon>
        <taxon>Methylococcaceae</taxon>
        <taxon>Methylovulum</taxon>
    </lineage>
</organism>
<sequence>MKTFRNLYINLNGYDIDSFIGQLTEYCLNCAGSWKRNFEREENARYFNEKAFAFEYIGAEGIVSAGVTLFQNDAGLWYVPNIIPIASNQLSIDEYNKLLLDFKESLVDPVRKNTPIIDVKLTPEQVSLKDIVGEEAVEALQRFSASANKFTGNAHPNDKKRWFEFLSAAQKYHTVLHDDILKATLIEQGWSEEWADKLAFEFEYGCDLLDFVGA</sequence>
<dbReference type="AlphaFoldDB" id="A0A2S5CL77"/>
<dbReference type="EMBL" id="PGFZ01000005">
    <property type="protein sequence ID" value="POZ51569.1"/>
    <property type="molecule type" value="Genomic_DNA"/>
</dbReference>
<dbReference type="Proteomes" id="UP000237423">
    <property type="component" value="Unassembled WGS sequence"/>
</dbReference>
<comment type="caution">
    <text evidence="1">The sequence shown here is derived from an EMBL/GenBank/DDBJ whole genome shotgun (WGS) entry which is preliminary data.</text>
</comment>
<proteinExistence type="predicted"/>